<comment type="subunit">
    <text evidence="6">Part of the 50S ribosomal subunit. Contacts protein L20.</text>
</comment>
<gene>
    <name evidence="6 8" type="primary">rplU</name>
    <name evidence="8" type="ORF">LZC94_47795</name>
</gene>
<comment type="function">
    <text evidence="6 7">This protein binds to 23S rRNA in the presence of protein L20.</text>
</comment>
<dbReference type="InterPro" id="IPR036164">
    <property type="entry name" value="bL21-like_sf"/>
</dbReference>
<comment type="similarity">
    <text evidence="1 6 7">Belongs to the bacterial ribosomal protein bL21 family.</text>
</comment>
<keyword evidence="9" id="KW-1185">Reference proteome</keyword>
<dbReference type="EMBL" id="CP089984">
    <property type="protein sequence ID" value="WXB15513.1"/>
    <property type="molecule type" value="Genomic_DNA"/>
</dbReference>
<dbReference type="HAMAP" id="MF_01363">
    <property type="entry name" value="Ribosomal_bL21"/>
    <property type="match status" value="1"/>
</dbReference>
<sequence>MYAVIKTGGKQYKVAPGDKLRVEKLPGAVGDKVTFGEVLLIGGESVKVGQPLIAGAAVEAKITAQDRAKKIIIFKFRRRKNYRRKSGHRQPFTALEITGITGT</sequence>
<dbReference type="InterPro" id="IPR018258">
    <property type="entry name" value="Ribosomal_bL21_CS"/>
</dbReference>
<keyword evidence="5 6" id="KW-0687">Ribonucleoprotein</keyword>
<keyword evidence="2 6" id="KW-0699">rRNA-binding</keyword>
<evidence type="ECO:0000256" key="4">
    <source>
        <dbReference type="ARBA" id="ARBA00022980"/>
    </source>
</evidence>
<dbReference type="Proteomes" id="UP001370348">
    <property type="component" value="Chromosome"/>
</dbReference>
<keyword evidence="4 6" id="KW-0689">Ribosomal protein</keyword>
<name>A0ABZ2LX93_9BACT</name>
<protein>
    <recommendedName>
        <fullName evidence="6">Large ribosomal subunit protein bL21</fullName>
    </recommendedName>
</protein>
<reference evidence="8 9" key="1">
    <citation type="submission" date="2021-12" db="EMBL/GenBank/DDBJ databases">
        <title>Discovery of the Pendulisporaceae a myxobacterial family with distinct sporulation behavior and unique specialized metabolism.</title>
        <authorList>
            <person name="Garcia R."/>
            <person name="Popoff A."/>
            <person name="Bader C.D."/>
            <person name="Loehr J."/>
            <person name="Walesch S."/>
            <person name="Walt C."/>
            <person name="Boldt J."/>
            <person name="Bunk B."/>
            <person name="Haeckl F.J.F.P.J."/>
            <person name="Gunesch A.P."/>
            <person name="Birkelbach J."/>
            <person name="Nuebel U."/>
            <person name="Pietschmann T."/>
            <person name="Bach T."/>
            <person name="Mueller R."/>
        </authorList>
    </citation>
    <scope>NUCLEOTIDE SEQUENCE [LARGE SCALE GENOMIC DNA]</scope>
    <source>
        <strain evidence="8 9">MSr11954</strain>
    </source>
</reference>
<dbReference type="PANTHER" id="PTHR21349:SF0">
    <property type="entry name" value="LARGE RIBOSOMAL SUBUNIT PROTEIN BL21M"/>
    <property type="match status" value="1"/>
</dbReference>
<dbReference type="SUPFAM" id="SSF141091">
    <property type="entry name" value="L21p-like"/>
    <property type="match status" value="1"/>
</dbReference>
<evidence type="ECO:0000256" key="2">
    <source>
        <dbReference type="ARBA" id="ARBA00022730"/>
    </source>
</evidence>
<organism evidence="8 9">
    <name type="scientific">Pendulispora albinea</name>
    <dbReference type="NCBI Taxonomy" id="2741071"/>
    <lineage>
        <taxon>Bacteria</taxon>
        <taxon>Pseudomonadati</taxon>
        <taxon>Myxococcota</taxon>
        <taxon>Myxococcia</taxon>
        <taxon>Myxococcales</taxon>
        <taxon>Sorangiineae</taxon>
        <taxon>Pendulisporaceae</taxon>
        <taxon>Pendulispora</taxon>
    </lineage>
</organism>
<dbReference type="PROSITE" id="PS01169">
    <property type="entry name" value="RIBOSOMAL_L21"/>
    <property type="match status" value="1"/>
</dbReference>
<dbReference type="NCBIfam" id="TIGR00061">
    <property type="entry name" value="L21"/>
    <property type="match status" value="1"/>
</dbReference>
<evidence type="ECO:0000256" key="7">
    <source>
        <dbReference type="RuleBase" id="RU000562"/>
    </source>
</evidence>
<evidence type="ECO:0000313" key="9">
    <source>
        <dbReference type="Proteomes" id="UP001370348"/>
    </source>
</evidence>
<evidence type="ECO:0000256" key="3">
    <source>
        <dbReference type="ARBA" id="ARBA00022884"/>
    </source>
</evidence>
<evidence type="ECO:0000256" key="1">
    <source>
        <dbReference type="ARBA" id="ARBA00008563"/>
    </source>
</evidence>
<dbReference type="InterPro" id="IPR028909">
    <property type="entry name" value="bL21-like"/>
</dbReference>
<accession>A0ABZ2LX93</accession>
<dbReference type="GO" id="GO:0005840">
    <property type="term" value="C:ribosome"/>
    <property type="evidence" value="ECO:0007669"/>
    <property type="project" value="UniProtKB-KW"/>
</dbReference>
<dbReference type="Pfam" id="PF00829">
    <property type="entry name" value="Ribosomal_L21p"/>
    <property type="match status" value="1"/>
</dbReference>
<evidence type="ECO:0000256" key="6">
    <source>
        <dbReference type="HAMAP-Rule" id="MF_01363"/>
    </source>
</evidence>
<keyword evidence="3 6" id="KW-0694">RNA-binding</keyword>
<dbReference type="PANTHER" id="PTHR21349">
    <property type="entry name" value="50S RIBOSOMAL PROTEIN L21"/>
    <property type="match status" value="1"/>
</dbReference>
<proteinExistence type="inferred from homology"/>
<evidence type="ECO:0000313" key="8">
    <source>
        <dbReference type="EMBL" id="WXB15513.1"/>
    </source>
</evidence>
<dbReference type="InterPro" id="IPR001787">
    <property type="entry name" value="Ribosomal_bL21"/>
</dbReference>
<dbReference type="RefSeq" id="WP_394825143.1">
    <property type="nucleotide sequence ID" value="NZ_CP089984.1"/>
</dbReference>
<evidence type="ECO:0000256" key="5">
    <source>
        <dbReference type="ARBA" id="ARBA00023274"/>
    </source>
</evidence>